<dbReference type="InterPro" id="IPR041616">
    <property type="entry name" value="PheRS_beta_core"/>
</dbReference>
<organism evidence="20 21">
    <name type="scientific">Cutibacterium granulosum</name>
    <dbReference type="NCBI Taxonomy" id="33011"/>
    <lineage>
        <taxon>Bacteria</taxon>
        <taxon>Bacillati</taxon>
        <taxon>Actinomycetota</taxon>
        <taxon>Actinomycetes</taxon>
        <taxon>Propionibacteriales</taxon>
        <taxon>Propionibacteriaceae</taxon>
        <taxon>Cutibacterium</taxon>
    </lineage>
</organism>
<evidence type="ECO:0000256" key="3">
    <source>
        <dbReference type="ARBA" id="ARBA00011209"/>
    </source>
</evidence>
<keyword evidence="10 15" id="KW-0460">Magnesium</keyword>
<dbReference type="SMART" id="SM00873">
    <property type="entry name" value="B3_4"/>
    <property type="match status" value="1"/>
</dbReference>
<dbReference type="SUPFAM" id="SSF50249">
    <property type="entry name" value="Nucleic acid-binding proteins"/>
    <property type="match status" value="1"/>
</dbReference>
<dbReference type="FunFam" id="3.30.930.10:FF:000130">
    <property type="entry name" value="Phenylalanine--tRNA ligase beta subunit"/>
    <property type="match status" value="1"/>
</dbReference>
<dbReference type="PROSITE" id="PS51483">
    <property type="entry name" value="B5"/>
    <property type="match status" value="1"/>
</dbReference>
<gene>
    <name evidence="15 20" type="primary">pheT</name>
    <name evidence="20" type="ORF">SAMEA4412665_01527</name>
</gene>
<dbReference type="InterPro" id="IPR012340">
    <property type="entry name" value="NA-bd_OB-fold"/>
</dbReference>
<evidence type="ECO:0000256" key="4">
    <source>
        <dbReference type="ARBA" id="ARBA00022490"/>
    </source>
</evidence>
<dbReference type="Gene3D" id="3.50.40.10">
    <property type="entry name" value="Phenylalanyl-trna Synthetase, Chain B, domain 3"/>
    <property type="match status" value="1"/>
</dbReference>
<accession>A0A239WSB6</accession>
<dbReference type="InterPro" id="IPR045060">
    <property type="entry name" value="Phe-tRNA-ligase_IIc_bsu"/>
</dbReference>
<evidence type="ECO:0000256" key="13">
    <source>
        <dbReference type="ARBA" id="ARBA00023146"/>
    </source>
</evidence>
<dbReference type="InterPro" id="IPR009061">
    <property type="entry name" value="DNA-bd_dom_put_sf"/>
</dbReference>
<keyword evidence="4 15" id="KW-0963">Cytoplasm</keyword>
<evidence type="ECO:0000256" key="11">
    <source>
        <dbReference type="ARBA" id="ARBA00022884"/>
    </source>
</evidence>
<dbReference type="FunFam" id="3.30.70.380:FF:000001">
    <property type="entry name" value="Phenylalanine--tRNA ligase beta subunit"/>
    <property type="match status" value="1"/>
</dbReference>
<name>A0A239WSB6_9ACTN</name>
<dbReference type="GO" id="GO:0004826">
    <property type="term" value="F:phenylalanine-tRNA ligase activity"/>
    <property type="evidence" value="ECO:0007669"/>
    <property type="project" value="UniProtKB-UniRule"/>
</dbReference>
<reference evidence="20 21" key="1">
    <citation type="submission" date="2017-06" db="EMBL/GenBank/DDBJ databases">
        <authorList>
            <consortium name="Pathogen Informatics"/>
        </authorList>
    </citation>
    <scope>NUCLEOTIDE SEQUENCE [LARGE SCALE GENOMIC DNA]</scope>
    <source>
        <strain evidence="20 21">NCTC11865</strain>
    </source>
</reference>
<dbReference type="PANTHER" id="PTHR10947:SF0">
    <property type="entry name" value="PHENYLALANINE--TRNA LIGASE BETA SUBUNIT"/>
    <property type="match status" value="1"/>
</dbReference>
<evidence type="ECO:0000256" key="10">
    <source>
        <dbReference type="ARBA" id="ARBA00022842"/>
    </source>
</evidence>
<dbReference type="AlphaFoldDB" id="A0A239WSB6"/>
<keyword evidence="13 15" id="KW-0030">Aminoacyl-tRNA synthetase</keyword>
<dbReference type="InterPro" id="IPR036690">
    <property type="entry name" value="Fdx_antiC-bd_sf"/>
</dbReference>
<dbReference type="Gene3D" id="3.30.70.380">
    <property type="entry name" value="Ferrodoxin-fold anticodon-binding domain"/>
    <property type="match status" value="1"/>
</dbReference>
<evidence type="ECO:0000256" key="5">
    <source>
        <dbReference type="ARBA" id="ARBA00022555"/>
    </source>
</evidence>
<evidence type="ECO:0000256" key="1">
    <source>
        <dbReference type="ARBA" id="ARBA00004496"/>
    </source>
</evidence>
<keyword evidence="5 16" id="KW-0820">tRNA-binding</keyword>
<dbReference type="GO" id="GO:0000049">
    <property type="term" value="F:tRNA binding"/>
    <property type="evidence" value="ECO:0007669"/>
    <property type="project" value="UniProtKB-UniRule"/>
</dbReference>
<evidence type="ECO:0000256" key="14">
    <source>
        <dbReference type="ARBA" id="ARBA00049255"/>
    </source>
</evidence>
<comment type="catalytic activity">
    <reaction evidence="14 15">
        <text>tRNA(Phe) + L-phenylalanine + ATP = L-phenylalanyl-tRNA(Phe) + AMP + diphosphate + H(+)</text>
        <dbReference type="Rhea" id="RHEA:19413"/>
        <dbReference type="Rhea" id="RHEA-COMP:9668"/>
        <dbReference type="Rhea" id="RHEA-COMP:9699"/>
        <dbReference type="ChEBI" id="CHEBI:15378"/>
        <dbReference type="ChEBI" id="CHEBI:30616"/>
        <dbReference type="ChEBI" id="CHEBI:33019"/>
        <dbReference type="ChEBI" id="CHEBI:58095"/>
        <dbReference type="ChEBI" id="CHEBI:78442"/>
        <dbReference type="ChEBI" id="CHEBI:78531"/>
        <dbReference type="ChEBI" id="CHEBI:456215"/>
        <dbReference type="EC" id="6.1.1.20"/>
    </reaction>
</comment>
<evidence type="ECO:0000256" key="15">
    <source>
        <dbReference type="HAMAP-Rule" id="MF_00283"/>
    </source>
</evidence>
<dbReference type="InterPro" id="IPR020825">
    <property type="entry name" value="Phe-tRNA_synthase-like_B3/B4"/>
</dbReference>
<comment type="similarity">
    <text evidence="2 15">Belongs to the phenylalanyl-tRNA synthetase beta subunit family. Type 1 subfamily.</text>
</comment>
<keyword evidence="9 15" id="KW-0067">ATP-binding</keyword>
<comment type="subunit">
    <text evidence="3 15">Tetramer of two alpha and two beta subunits.</text>
</comment>
<dbReference type="SUPFAM" id="SSF55681">
    <property type="entry name" value="Class II aaRS and biotin synthetases"/>
    <property type="match status" value="1"/>
</dbReference>
<dbReference type="InterPro" id="IPR033714">
    <property type="entry name" value="tRNA_bind_bactPheRS"/>
</dbReference>
<evidence type="ECO:0000259" key="17">
    <source>
        <dbReference type="PROSITE" id="PS50886"/>
    </source>
</evidence>
<keyword evidence="7 15" id="KW-0479">Metal-binding</keyword>
<dbReference type="eggNOG" id="COG0073">
    <property type="taxonomic scope" value="Bacteria"/>
</dbReference>
<dbReference type="PROSITE" id="PS51447">
    <property type="entry name" value="FDX_ACB"/>
    <property type="match status" value="1"/>
</dbReference>
<dbReference type="CDD" id="cd00769">
    <property type="entry name" value="PheRS_beta_core"/>
    <property type="match status" value="1"/>
</dbReference>
<dbReference type="CDD" id="cd02796">
    <property type="entry name" value="tRNA_bind_bactPheRS"/>
    <property type="match status" value="1"/>
</dbReference>
<feature type="binding site" evidence="15">
    <location>
        <position position="493"/>
    </location>
    <ligand>
        <name>Mg(2+)</name>
        <dbReference type="ChEBI" id="CHEBI:18420"/>
        <note>shared with alpha subunit</note>
    </ligand>
</feature>
<feature type="binding site" evidence="15">
    <location>
        <position position="494"/>
    </location>
    <ligand>
        <name>Mg(2+)</name>
        <dbReference type="ChEBI" id="CHEBI:18420"/>
        <note>shared with alpha subunit</note>
    </ligand>
</feature>
<evidence type="ECO:0000259" key="18">
    <source>
        <dbReference type="PROSITE" id="PS51447"/>
    </source>
</evidence>
<proteinExistence type="inferred from homology"/>
<dbReference type="InterPro" id="IPR005121">
    <property type="entry name" value="Fdx_antiC-bd"/>
</dbReference>
<dbReference type="Gene3D" id="3.30.56.10">
    <property type="match status" value="2"/>
</dbReference>
<dbReference type="GO" id="GO:0005524">
    <property type="term" value="F:ATP binding"/>
    <property type="evidence" value="ECO:0007669"/>
    <property type="project" value="UniProtKB-UniRule"/>
</dbReference>
<dbReference type="GO" id="GO:0006432">
    <property type="term" value="P:phenylalanyl-tRNA aminoacylation"/>
    <property type="evidence" value="ECO:0007669"/>
    <property type="project" value="UniProtKB-UniRule"/>
</dbReference>
<comment type="cofactor">
    <cofactor evidence="15">
        <name>Mg(2+)</name>
        <dbReference type="ChEBI" id="CHEBI:18420"/>
    </cofactor>
    <text evidence="15">Binds 2 magnesium ions per tetramer.</text>
</comment>
<dbReference type="InterPro" id="IPR005147">
    <property type="entry name" value="tRNA_synthase_B5-dom"/>
</dbReference>
<dbReference type="eggNOG" id="COG0072">
    <property type="taxonomic scope" value="Bacteria"/>
</dbReference>
<dbReference type="SUPFAM" id="SSF46955">
    <property type="entry name" value="Putative DNA-binding domain"/>
    <property type="match status" value="1"/>
</dbReference>
<feature type="domain" description="FDX-ACB" evidence="18">
    <location>
        <begin position="755"/>
        <end position="848"/>
    </location>
</feature>
<evidence type="ECO:0000259" key="19">
    <source>
        <dbReference type="PROSITE" id="PS51483"/>
    </source>
</evidence>
<dbReference type="PANTHER" id="PTHR10947">
    <property type="entry name" value="PHENYLALANYL-TRNA SYNTHETASE BETA CHAIN AND LEUCINE-RICH REPEAT-CONTAINING PROTEIN 47"/>
    <property type="match status" value="1"/>
</dbReference>
<evidence type="ECO:0000313" key="20">
    <source>
        <dbReference type="EMBL" id="SNV37475.1"/>
    </source>
</evidence>
<dbReference type="Proteomes" id="UP000215332">
    <property type="component" value="Chromosome 1"/>
</dbReference>
<dbReference type="Pfam" id="PF03484">
    <property type="entry name" value="B5"/>
    <property type="match status" value="1"/>
</dbReference>
<comment type="subcellular location">
    <subcellularLocation>
        <location evidence="1 15">Cytoplasm</location>
    </subcellularLocation>
</comment>
<dbReference type="EC" id="6.1.1.20" evidence="15"/>
<keyword evidence="8 15" id="KW-0547">Nucleotide-binding</keyword>
<feature type="domain" description="B5" evidence="19">
    <location>
        <begin position="431"/>
        <end position="506"/>
    </location>
</feature>
<protein>
    <recommendedName>
        <fullName evidence="15">Phenylalanine--tRNA ligase beta subunit</fullName>
        <ecNumber evidence="15">6.1.1.20</ecNumber>
    </recommendedName>
    <alternativeName>
        <fullName evidence="15">Phenylalanyl-tRNA synthetase beta subunit</fullName>
        <shortName evidence="15">PheRS</shortName>
    </alternativeName>
</protein>
<evidence type="ECO:0000256" key="2">
    <source>
        <dbReference type="ARBA" id="ARBA00008653"/>
    </source>
</evidence>
<evidence type="ECO:0000256" key="9">
    <source>
        <dbReference type="ARBA" id="ARBA00022840"/>
    </source>
</evidence>
<dbReference type="InterPro" id="IPR002547">
    <property type="entry name" value="tRNA-bd_dom"/>
</dbReference>
<dbReference type="GO" id="GO:0000287">
    <property type="term" value="F:magnesium ion binding"/>
    <property type="evidence" value="ECO:0007669"/>
    <property type="project" value="UniProtKB-UniRule"/>
</dbReference>
<dbReference type="PROSITE" id="PS50886">
    <property type="entry name" value="TRBD"/>
    <property type="match status" value="1"/>
</dbReference>
<evidence type="ECO:0000256" key="16">
    <source>
        <dbReference type="PROSITE-ProRule" id="PRU00209"/>
    </source>
</evidence>
<feature type="binding site" evidence="15">
    <location>
        <position position="484"/>
    </location>
    <ligand>
        <name>Mg(2+)</name>
        <dbReference type="ChEBI" id="CHEBI:18420"/>
        <note>shared with alpha subunit</note>
    </ligand>
</feature>
<feature type="binding site" evidence="15">
    <location>
        <position position="490"/>
    </location>
    <ligand>
        <name>Mg(2+)</name>
        <dbReference type="ChEBI" id="CHEBI:18420"/>
        <note>shared with alpha subunit</note>
    </ligand>
</feature>
<dbReference type="SUPFAM" id="SSF56037">
    <property type="entry name" value="PheT/TilS domain"/>
    <property type="match status" value="1"/>
</dbReference>
<dbReference type="Pfam" id="PF03483">
    <property type="entry name" value="B3_4"/>
    <property type="match status" value="1"/>
</dbReference>
<dbReference type="RefSeq" id="WP_065860544.1">
    <property type="nucleotide sequence ID" value="NZ_LT906441.1"/>
</dbReference>
<dbReference type="InterPro" id="IPR004532">
    <property type="entry name" value="Phe-tRNA-ligase_IIc_bsu_bact"/>
</dbReference>
<dbReference type="SMART" id="SM00874">
    <property type="entry name" value="B5"/>
    <property type="match status" value="1"/>
</dbReference>
<dbReference type="KEGG" id="cgrn:4412665_01527"/>
<dbReference type="Pfam" id="PF17759">
    <property type="entry name" value="tRNA_synthFbeta"/>
    <property type="match status" value="1"/>
</dbReference>
<evidence type="ECO:0000256" key="6">
    <source>
        <dbReference type="ARBA" id="ARBA00022598"/>
    </source>
</evidence>
<dbReference type="GO" id="GO:0009328">
    <property type="term" value="C:phenylalanine-tRNA ligase complex"/>
    <property type="evidence" value="ECO:0007669"/>
    <property type="project" value="TreeGrafter"/>
</dbReference>
<dbReference type="NCBIfam" id="TIGR00472">
    <property type="entry name" value="pheT_bact"/>
    <property type="match status" value="1"/>
</dbReference>
<feature type="domain" description="TRNA-binding" evidence="17">
    <location>
        <begin position="42"/>
        <end position="172"/>
    </location>
</feature>
<evidence type="ECO:0000256" key="7">
    <source>
        <dbReference type="ARBA" id="ARBA00022723"/>
    </source>
</evidence>
<dbReference type="HAMAP" id="MF_00283">
    <property type="entry name" value="Phe_tRNA_synth_beta1"/>
    <property type="match status" value="1"/>
</dbReference>
<dbReference type="Gene3D" id="3.30.930.10">
    <property type="entry name" value="Bira Bifunctional Protein, Domain 2"/>
    <property type="match status" value="1"/>
</dbReference>
<dbReference type="Pfam" id="PF03147">
    <property type="entry name" value="FDX-ACB"/>
    <property type="match status" value="1"/>
</dbReference>
<keyword evidence="12 15" id="KW-0648">Protein biosynthesis</keyword>
<dbReference type="SMART" id="SM00896">
    <property type="entry name" value="FDX-ACB"/>
    <property type="match status" value="1"/>
</dbReference>
<keyword evidence="11 16" id="KW-0694">RNA-binding</keyword>
<evidence type="ECO:0000256" key="8">
    <source>
        <dbReference type="ARBA" id="ARBA00022741"/>
    </source>
</evidence>
<dbReference type="InterPro" id="IPR045864">
    <property type="entry name" value="aa-tRNA-synth_II/BPL/LPL"/>
</dbReference>
<dbReference type="EMBL" id="LT906441">
    <property type="protein sequence ID" value="SNV37475.1"/>
    <property type="molecule type" value="Genomic_DNA"/>
</dbReference>
<dbReference type="Gene3D" id="2.40.50.140">
    <property type="entry name" value="Nucleic acid-binding proteins"/>
    <property type="match status" value="1"/>
</dbReference>
<dbReference type="SUPFAM" id="SSF54991">
    <property type="entry name" value="Anticodon-binding domain of PheRS"/>
    <property type="match status" value="1"/>
</dbReference>
<keyword evidence="6 15" id="KW-0436">Ligase</keyword>
<dbReference type="InterPro" id="IPR005146">
    <property type="entry name" value="B3/B4_tRNA-bd"/>
</dbReference>
<sequence>MRVPMNWLRELIALPEGTTTADVARTLTEHTAAVERIERAGGEVSGPVVVGQVLSMVPESHKNGKTINWCRVDVGPALNAQGHPKNVEDGVEGRGIVCGAHNFHVGDFVVVSLPGSVLPGGFEISARRTYGHMSDGMICAVDELGIGEDHTGILVLPSSVDGHALVPGEDARTILDIPEDVLEVDVTPDIGYCMSMRGIAREVSGVLGGAFSDIYGGVGTASSEDCVEDPVAVEGPVPVRLDSEACSRFVALPLEGFDATAPTPRFIQDRLFRAGMRPISLAIDVTNYVMLESGQPLHAYDADKVTGSIVVRKAGQGEKLRTLDDVERTLDPDDLVIADDSGAIGLAGVMGGATTEMSTESSSIILEGAHFDAMTVARTYRRHKLGSEASRRFERGVDPAATLPAVNRAAELLVRYGGATVGAATAVGTIAAMPRQSINADLPSRVLGQNIGKDEVIDILTRSGVTVTAMGDSLSLVPPTWRPDLVDPFDYVEEVARKRGFDAVESVLPRTAGGGGLTKAQQARRRVTAAVAGAGFVEVISLPFMGDADLDHLGLDAEDPRRATVKLANPLDDTHPYLRTTLLPGLIEAAGRNLSRSQDDLAIFETGTVFRATAKASAPRPAVDHRPSDAELAEIAAALPAQPRMLAGLLTGHWLPDRWDGTAVKVNWTHAVLLAEEACHAVGLELQRRSAALMPWHPGRCAELVVAGQVIGHAGELHPTVCRKAGLPARSCAVELDLDALIAAAPDGGTIRGLSTFPVAKEDVALVVDEEVSAAQVREALVAGGGELLESVELFDVYAGEQVGEHRKSLAFSLRLRAADRTLTDAEAAEARDAAVARAEQVCGAQLRAQ</sequence>
<evidence type="ECO:0000256" key="12">
    <source>
        <dbReference type="ARBA" id="ARBA00022917"/>
    </source>
</evidence>
<evidence type="ECO:0000313" key="21">
    <source>
        <dbReference type="Proteomes" id="UP000215332"/>
    </source>
</evidence>